<evidence type="ECO:0000313" key="3">
    <source>
        <dbReference type="Proteomes" id="UP000798602"/>
    </source>
</evidence>
<sequence>MAFEKIRENTDELQDRVKELFDANVAYYKLFGFKIAMKGLEATVKYALFAIAVLFTVLFFSIALALTIGNAMDSFALGFLIVGVIYLIFGFLALKFSSQLFQGSIMKKFSRKVLNKF</sequence>
<protein>
    <submittedName>
        <fullName evidence="2">Competence protein</fullName>
    </submittedName>
</protein>
<dbReference type="RefSeq" id="WP_166537583.1">
    <property type="nucleotide sequence ID" value="NZ_JAABLM010000014.1"/>
</dbReference>
<keyword evidence="1" id="KW-1133">Transmembrane helix</keyword>
<keyword evidence="1" id="KW-0812">Transmembrane</keyword>
<keyword evidence="1" id="KW-0472">Membrane</keyword>
<evidence type="ECO:0000256" key="1">
    <source>
        <dbReference type="SAM" id="Phobius"/>
    </source>
</evidence>
<reference evidence="3" key="1">
    <citation type="submission" date="2020-01" db="EMBL/GenBank/DDBJ databases">
        <title>Sphingomonas sp. strain CSW-10.</title>
        <authorList>
            <person name="Chen W.-M."/>
        </authorList>
    </citation>
    <scope>NUCLEOTIDE SEQUENCE [LARGE SCALE GENOMIC DNA]</scope>
    <source>
        <strain evidence="3">NST-5</strain>
    </source>
</reference>
<comment type="caution">
    <text evidence="2">The sequence shown here is derived from an EMBL/GenBank/DDBJ whole genome shotgun (WGS) entry which is preliminary data.</text>
</comment>
<proteinExistence type="predicted"/>
<feature type="transmembrane region" description="Helical" evidence="1">
    <location>
        <begin position="74"/>
        <end position="94"/>
    </location>
</feature>
<evidence type="ECO:0000313" key="2">
    <source>
        <dbReference type="EMBL" id="NBL65760.1"/>
    </source>
</evidence>
<feature type="transmembrane region" description="Helical" evidence="1">
    <location>
        <begin position="46"/>
        <end position="68"/>
    </location>
</feature>
<keyword evidence="3" id="KW-1185">Reference proteome</keyword>
<organism evidence="2 3">
    <name type="scientific">Flavobacterium ichthyis</name>
    <dbReference type="NCBI Taxonomy" id="2698827"/>
    <lineage>
        <taxon>Bacteria</taxon>
        <taxon>Pseudomonadati</taxon>
        <taxon>Bacteroidota</taxon>
        <taxon>Flavobacteriia</taxon>
        <taxon>Flavobacteriales</taxon>
        <taxon>Flavobacteriaceae</taxon>
        <taxon>Flavobacterium</taxon>
    </lineage>
</organism>
<gene>
    <name evidence="2" type="ORF">GV828_11165</name>
</gene>
<dbReference type="EMBL" id="JAABLM010000014">
    <property type="protein sequence ID" value="NBL65760.1"/>
    <property type="molecule type" value="Genomic_DNA"/>
</dbReference>
<name>A0ABW9ZF97_9FLAO</name>
<accession>A0ABW9ZF97</accession>
<dbReference type="Proteomes" id="UP000798602">
    <property type="component" value="Unassembled WGS sequence"/>
</dbReference>